<dbReference type="Proteomes" id="UP000095286">
    <property type="component" value="Unplaced"/>
</dbReference>
<protein>
    <submittedName>
        <fullName evidence="2">Guanylate cyclase</fullName>
    </submittedName>
</protein>
<sequence>MLGYIHLVLKDLVICHQGQALWDKIALEHNLDDDFCSHAKSFKDEDTFLVIGVVARELNLSLADALEAYGEHFIVFVMNNGWDTILNCVADDVFNFLNTVTYLHTFMDTLTFKGSLEKPSFYCEINRDNSLKLHYYSHRNGLDTLVIGLVRKAVKELFNIDVLVTLNEHYADNTGFGKGLNHSIFRIETVERDKRLFLPSKMPNKFQISSDVEEYINVADFAKMCPTHICFNKNMIIEHCGLFLIEQLNIGSMPTKLSDIIEILSPRNTPLSFQGISGQLNSLFTVQLRKTIKRNKTVTDPSIANSKVVLKGKMMMISGGDYMLFLNSIEISTVKELTEKNIYLNDMALYDVKRDVVLLQQSRTCQQLLNSRLETTVQNLKKMTAELDSHRSKSSELLYDAIPPQIASVLKQGHKVEPCEYDNVSCLVCDIPYFAMITTQIGATEIMKLMNKLFKKYEKFIIKYECIKVVSFMDLFIITCGVPEPKINHASNICDLGMCLLWEVQKIKVPHINLPLLIRIGISTGHVVAGLIGTSHIRFSVIGETINVARTIATYSKPGKILISNTTKQSLSHTESDYNLENNGFIKTQTKKAVYTHFLISNEKKSLWQLVGRTDVDRTSNGYDLINDHAIASDWQEMETVIQRQENVIGTLRSSKNRKGFRVAAEKIRAIRLHLHNKLNNESLDSGISQNSESNQSSVCNIC</sequence>
<accession>A0AC35U7X7</accession>
<dbReference type="WBParaSite" id="RSKR_0000858800.1">
    <property type="protein sequence ID" value="RSKR_0000858800.1"/>
    <property type="gene ID" value="RSKR_0000858800"/>
</dbReference>
<evidence type="ECO:0000313" key="1">
    <source>
        <dbReference type="Proteomes" id="UP000095286"/>
    </source>
</evidence>
<evidence type="ECO:0000313" key="2">
    <source>
        <dbReference type="WBParaSite" id="RSKR_0000858800.1"/>
    </source>
</evidence>
<reference evidence="2" key="1">
    <citation type="submission" date="2016-11" db="UniProtKB">
        <authorList>
            <consortium name="WormBaseParasite"/>
        </authorList>
    </citation>
    <scope>IDENTIFICATION</scope>
    <source>
        <strain evidence="2">KR3021</strain>
    </source>
</reference>
<organism evidence="1 2">
    <name type="scientific">Rhabditophanes sp. KR3021</name>
    <dbReference type="NCBI Taxonomy" id="114890"/>
    <lineage>
        <taxon>Eukaryota</taxon>
        <taxon>Metazoa</taxon>
        <taxon>Ecdysozoa</taxon>
        <taxon>Nematoda</taxon>
        <taxon>Chromadorea</taxon>
        <taxon>Rhabditida</taxon>
        <taxon>Tylenchina</taxon>
        <taxon>Panagrolaimomorpha</taxon>
        <taxon>Strongyloidoidea</taxon>
        <taxon>Alloionematidae</taxon>
        <taxon>Rhabditophanes</taxon>
    </lineage>
</organism>
<proteinExistence type="predicted"/>
<name>A0AC35U7X7_9BILA</name>